<dbReference type="PANTHER" id="PTHR31672:SF13">
    <property type="entry name" value="F-BOX PROTEIN CPR30-LIKE"/>
    <property type="match status" value="1"/>
</dbReference>
<dbReference type="EMBL" id="MU089782">
    <property type="protein sequence ID" value="KAF7849427.1"/>
    <property type="molecule type" value="Genomic_DNA"/>
</dbReference>
<keyword evidence="3" id="KW-1185">Reference proteome</keyword>
<dbReference type="OrthoDB" id="1916346at2759"/>
<dbReference type="Pfam" id="PF08268">
    <property type="entry name" value="FBA_3"/>
    <property type="match status" value="1"/>
</dbReference>
<comment type="caution">
    <text evidence="2">The sequence shown here is derived from an EMBL/GenBank/DDBJ whole genome shotgun (WGS) entry which is preliminary data.</text>
</comment>
<dbReference type="PANTHER" id="PTHR31672">
    <property type="entry name" value="BNACNNG10540D PROTEIN"/>
    <property type="match status" value="1"/>
</dbReference>
<dbReference type="NCBIfam" id="TIGR01640">
    <property type="entry name" value="F_box_assoc_1"/>
    <property type="match status" value="1"/>
</dbReference>
<proteinExistence type="predicted"/>
<organism evidence="2 3">
    <name type="scientific">Corymbia citriodora subsp. variegata</name>
    <dbReference type="NCBI Taxonomy" id="360336"/>
    <lineage>
        <taxon>Eukaryota</taxon>
        <taxon>Viridiplantae</taxon>
        <taxon>Streptophyta</taxon>
        <taxon>Embryophyta</taxon>
        <taxon>Tracheophyta</taxon>
        <taxon>Spermatophyta</taxon>
        <taxon>Magnoliopsida</taxon>
        <taxon>eudicotyledons</taxon>
        <taxon>Gunneridae</taxon>
        <taxon>Pentapetalae</taxon>
        <taxon>rosids</taxon>
        <taxon>malvids</taxon>
        <taxon>Myrtales</taxon>
        <taxon>Myrtaceae</taxon>
        <taxon>Myrtoideae</taxon>
        <taxon>Eucalypteae</taxon>
        <taxon>Corymbia</taxon>
    </lineage>
</organism>
<dbReference type="InterPro" id="IPR017451">
    <property type="entry name" value="F-box-assoc_interact_dom"/>
</dbReference>
<dbReference type="AlphaFoldDB" id="A0A8T0CP61"/>
<dbReference type="Gene3D" id="1.20.1280.50">
    <property type="match status" value="1"/>
</dbReference>
<dbReference type="InterPro" id="IPR013187">
    <property type="entry name" value="F-box-assoc_dom_typ3"/>
</dbReference>
<dbReference type="PROSITE" id="PS50181">
    <property type="entry name" value="FBOX"/>
    <property type="match status" value="1"/>
</dbReference>
<dbReference type="InterPro" id="IPR036047">
    <property type="entry name" value="F-box-like_dom_sf"/>
</dbReference>
<feature type="domain" description="F-box" evidence="1">
    <location>
        <begin position="1"/>
        <end position="43"/>
    </location>
</feature>
<evidence type="ECO:0000313" key="3">
    <source>
        <dbReference type="Proteomes" id="UP000806378"/>
    </source>
</evidence>
<reference evidence="2" key="1">
    <citation type="submission" date="2020-05" db="EMBL/GenBank/DDBJ databases">
        <title>WGS assembly of Corymbia citriodora subspecies variegata.</title>
        <authorList>
            <person name="Barry K."/>
            <person name="Hundley H."/>
            <person name="Shu S."/>
            <person name="Jenkins J."/>
            <person name="Grimwood J."/>
            <person name="Baten A."/>
        </authorList>
    </citation>
    <scope>NUCLEOTIDE SEQUENCE</scope>
    <source>
        <strain evidence="2">CV2-018</strain>
    </source>
</reference>
<evidence type="ECO:0000313" key="2">
    <source>
        <dbReference type="EMBL" id="KAF7849427.1"/>
    </source>
</evidence>
<dbReference type="Proteomes" id="UP000806378">
    <property type="component" value="Unassembled WGS sequence"/>
</dbReference>
<dbReference type="SUPFAM" id="SSF81383">
    <property type="entry name" value="F-box domain"/>
    <property type="match status" value="1"/>
</dbReference>
<dbReference type="CDD" id="cd22157">
    <property type="entry name" value="F-box_AtFBW1-like"/>
    <property type="match status" value="1"/>
</dbReference>
<dbReference type="InterPro" id="IPR050796">
    <property type="entry name" value="SCF_F-box_component"/>
</dbReference>
<name>A0A8T0CP61_CORYI</name>
<protein>
    <recommendedName>
        <fullName evidence="1">F-box domain-containing protein</fullName>
    </recommendedName>
</protein>
<sequence>MVHFPEEIIGEILIRLPAKSLVRFHCVSKSWNANLTSQLFVKSHLDRSLRCRSIKLLRYERGGFPRIGIWSGGSDEFCRFDPQFQPSIGNFQLVGSCNGVICLSTLSRGNCSASDIYLWNPSINEFMALPQPGCPVSAAIGFGINPYSGHLDDIKVISIRNRYSCGSEFRSPRSSSGDSLRGNSWKQIETALPSWYSYYLGRQVMYKEFICWCANPREDHRSTWLLVSFDVINEVFTEMMLPENIAFSEKSITTIEGCISVSGHESYRIYEVWIMKEFGIPKSWTQLYLIKLPEYSPMHYELLGSAGAGELVFFILGLHSQTNLSYIGSYDLESKQFNQCIELDASSASGSCLVDYVTSLVSVLPKYTAECSHSVRANKLIG</sequence>
<evidence type="ECO:0000259" key="1">
    <source>
        <dbReference type="PROSITE" id="PS50181"/>
    </source>
</evidence>
<accession>A0A8T0CP61</accession>
<dbReference type="SMART" id="SM00256">
    <property type="entry name" value="FBOX"/>
    <property type="match status" value="1"/>
</dbReference>
<dbReference type="InterPro" id="IPR001810">
    <property type="entry name" value="F-box_dom"/>
</dbReference>
<dbReference type="Gramene" id="rna-gnl|WGS:JABURB|Cocit.L0810.1">
    <property type="protein sequence ID" value="cds-KAF7849427.1"/>
    <property type="gene ID" value="gene-BT93_L0810"/>
</dbReference>
<dbReference type="Pfam" id="PF00646">
    <property type="entry name" value="F-box"/>
    <property type="match status" value="1"/>
</dbReference>
<gene>
    <name evidence="2" type="ORF">BT93_L0810</name>
</gene>